<sequence length="202" mass="22376">MKMAGMGRAFRAFRAFRAEGLSGSTNRGLYRVHQFTKVELFALTRPTESMDISKAFIDIQVSNMPTEELGAPAHIKYDMEAWMPGRKPWGEISSTSNCTDYQSRRRNIRCFSNTPASISPVLTDKPVTGGDDKDTATEFVHTVNGTACAVPRLLIALLETHQDTDGNIHIPAKLRPYFLGENVKILPVGKTLQEIMADAVSK</sequence>
<dbReference type="PANTHER" id="PTHR11778">
    <property type="entry name" value="SERYL-TRNA SYNTHETASE"/>
    <property type="match status" value="1"/>
</dbReference>
<name>A0ABQ8EYY1_9FUNG</name>
<dbReference type="Gene3D" id="3.30.930.10">
    <property type="entry name" value="Bira Bifunctional Protein, Domain 2"/>
    <property type="match status" value="1"/>
</dbReference>
<evidence type="ECO:0000313" key="2">
    <source>
        <dbReference type="EMBL" id="KAH6589090.1"/>
    </source>
</evidence>
<proteinExistence type="predicted"/>
<comment type="caution">
    <text evidence="2">The sequence shown here is derived from an EMBL/GenBank/DDBJ whole genome shotgun (WGS) entry which is preliminary data.</text>
</comment>
<dbReference type="EMBL" id="JAFCIX010000475">
    <property type="protein sequence ID" value="KAH6589090.1"/>
    <property type="molecule type" value="Genomic_DNA"/>
</dbReference>
<dbReference type="Proteomes" id="UP001648503">
    <property type="component" value="Unassembled WGS sequence"/>
</dbReference>
<feature type="domain" description="Aminoacyl-transfer RNA synthetases class-II family profile" evidence="1">
    <location>
        <begin position="8"/>
        <end position="171"/>
    </location>
</feature>
<dbReference type="PROSITE" id="PS50862">
    <property type="entry name" value="AA_TRNA_LIGASE_II"/>
    <property type="match status" value="1"/>
</dbReference>
<protein>
    <recommendedName>
        <fullName evidence="1">Aminoacyl-transfer RNA synthetases class-II family profile domain-containing protein</fullName>
    </recommendedName>
</protein>
<dbReference type="InterPro" id="IPR006195">
    <property type="entry name" value="aa-tRNA-synth_II"/>
</dbReference>
<gene>
    <name evidence="2" type="ORF">BASA50_010255</name>
</gene>
<reference evidence="2 3" key="1">
    <citation type="submission" date="2021-02" db="EMBL/GenBank/DDBJ databases">
        <title>Variation within the Batrachochytrium salamandrivorans European outbreak.</title>
        <authorList>
            <person name="Kelly M."/>
            <person name="Pasmans F."/>
            <person name="Shea T.P."/>
            <person name="Munoz J.F."/>
            <person name="Carranza S."/>
            <person name="Cuomo C.A."/>
            <person name="Martel A."/>
        </authorList>
    </citation>
    <scope>NUCLEOTIDE SEQUENCE [LARGE SCALE GENOMIC DNA]</scope>
    <source>
        <strain evidence="2 3">AMFP18/2</strain>
    </source>
</reference>
<keyword evidence="3" id="KW-1185">Reference proteome</keyword>
<dbReference type="InterPro" id="IPR002317">
    <property type="entry name" value="Ser-tRNA-ligase_type_1"/>
</dbReference>
<accession>A0ABQ8EYY1</accession>
<evidence type="ECO:0000313" key="3">
    <source>
        <dbReference type="Proteomes" id="UP001648503"/>
    </source>
</evidence>
<organism evidence="2 3">
    <name type="scientific">Batrachochytrium salamandrivorans</name>
    <dbReference type="NCBI Taxonomy" id="1357716"/>
    <lineage>
        <taxon>Eukaryota</taxon>
        <taxon>Fungi</taxon>
        <taxon>Fungi incertae sedis</taxon>
        <taxon>Chytridiomycota</taxon>
        <taxon>Chytridiomycota incertae sedis</taxon>
        <taxon>Chytridiomycetes</taxon>
        <taxon>Rhizophydiales</taxon>
        <taxon>Rhizophydiales incertae sedis</taxon>
        <taxon>Batrachochytrium</taxon>
    </lineage>
</organism>
<evidence type="ECO:0000259" key="1">
    <source>
        <dbReference type="PROSITE" id="PS50862"/>
    </source>
</evidence>
<dbReference type="SUPFAM" id="SSF55681">
    <property type="entry name" value="Class II aaRS and biotin synthetases"/>
    <property type="match status" value="1"/>
</dbReference>
<dbReference type="InterPro" id="IPR045864">
    <property type="entry name" value="aa-tRNA-synth_II/BPL/LPL"/>
</dbReference>